<evidence type="ECO:0000256" key="8">
    <source>
        <dbReference type="SAM" id="Phobius"/>
    </source>
</evidence>
<dbReference type="GO" id="GO:0005886">
    <property type="term" value="C:plasma membrane"/>
    <property type="evidence" value="ECO:0007669"/>
    <property type="project" value="UniProtKB-SubCell"/>
</dbReference>
<keyword evidence="4 11" id="KW-0808">Transferase</keyword>
<evidence type="ECO:0000313" key="11">
    <source>
        <dbReference type="EMBL" id="HGN90673.1"/>
    </source>
</evidence>
<feature type="transmembrane region" description="Helical" evidence="8">
    <location>
        <begin position="384"/>
        <end position="402"/>
    </location>
</feature>
<dbReference type="GO" id="GO:0016763">
    <property type="term" value="F:pentosyltransferase activity"/>
    <property type="evidence" value="ECO:0007669"/>
    <property type="project" value="TreeGrafter"/>
</dbReference>
<evidence type="ECO:0000256" key="5">
    <source>
        <dbReference type="ARBA" id="ARBA00022692"/>
    </source>
</evidence>
<name>A0A7C4I3Z3_CALS0</name>
<feature type="transmembrane region" description="Helical" evidence="8">
    <location>
        <begin position="296"/>
        <end position="315"/>
    </location>
</feature>
<dbReference type="GO" id="GO:0000030">
    <property type="term" value="F:mannosyltransferase activity"/>
    <property type="evidence" value="ECO:0007669"/>
    <property type="project" value="InterPro"/>
</dbReference>
<dbReference type="InterPro" id="IPR003342">
    <property type="entry name" value="ArnT-like_N"/>
</dbReference>
<dbReference type="GO" id="GO:0008610">
    <property type="term" value="P:lipid biosynthetic process"/>
    <property type="evidence" value="ECO:0007669"/>
    <property type="project" value="UniProtKB-ARBA"/>
</dbReference>
<keyword evidence="3" id="KW-0328">Glycosyltransferase</keyword>
<feature type="transmembrane region" description="Helical" evidence="8">
    <location>
        <begin position="231"/>
        <end position="252"/>
    </location>
</feature>
<feature type="transmembrane region" description="Helical" evidence="8">
    <location>
        <begin position="359"/>
        <end position="378"/>
    </location>
</feature>
<sequence>MKVMLEPQNLLPTFVKRLRFDQKLAIAVFIILLGLRLMIINSPSPEVKVVDGETRVEGGLVFDEAHYVPAVRKLLRGESVNHEHPPLSKLLIAASMLVFGDNPLGWRLMPSLLSSAAVALIPLIAYRLTRSRFATFFTTLLLATDVMFFNIGTIAMLDGPAFFFLLLGTYMFLQTRYTSAAIFFGLAFLSKTSIVFNVAGLLLFSFLAVYIRHGKILESVQNWSPLFEKTVLIGLAVFMAGLTVYDIGYGAYSNPFAHLDYMLNYHAQLKYNCTEYELPLRCTVVNQDGSTSIVDLPLSWISPISPFAAAPYMVVTMTAGDRVWHPIAYYGIYSPYWWTTALVLVYSLYMVVKSRGEDTVNLFVFSWTAMSYLPYFALAHLLQRWVYTFYFLPTLPAVALGLSMMLREDRFSRYVLYGIAALQLIWFFIYFPVKSDTHIHILELLNLPR</sequence>
<feature type="transmembrane region" description="Helical" evidence="8">
    <location>
        <begin position="414"/>
        <end position="433"/>
    </location>
</feature>
<proteinExistence type="predicted"/>
<keyword evidence="5 8" id="KW-0812">Transmembrane</keyword>
<dbReference type="InterPro" id="IPR050297">
    <property type="entry name" value="LipidA_mod_glycosyltrf_83"/>
</dbReference>
<feature type="transmembrane region" description="Helical" evidence="8">
    <location>
        <begin position="104"/>
        <end position="126"/>
    </location>
</feature>
<dbReference type="PANTHER" id="PTHR33908">
    <property type="entry name" value="MANNOSYLTRANSFERASE YKCB-RELATED"/>
    <property type="match status" value="1"/>
</dbReference>
<evidence type="ECO:0000256" key="7">
    <source>
        <dbReference type="ARBA" id="ARBA00023136"/>
    </source>
</evidence>
<feature type="transmembrane region" description="Helical" evidence="8">
    <location>
        <begin position="335"/>
        <end position="352"/>
    </location>
</feature>
<evidence type="ECO:0000259" key="9">
    <source>
        <dbReference type="Pfam" id="PF02366"/>
    </source>
</evidence>
<evidence type="ECO:0000256" key="4">
    <source>
        <dbReference type="ARBA" id="ARBA00022679"/>
    </source>
</evidence>
<dbReference type="Pfam" id="PF02366">
    <property type="entry name" value="PMT"/>
    <property type="match status" value="1"/>
</dbReference>
<organism evidence="11">
    <name type="scientific">Caldiarchaeum subterraneum</name>
    <dbReference type="NCBI Taxonomy" id="311458"/>
    <lineage>
        <taxon>Archaea</taxon>
        <taxon>Nitrososphaerota</taxon>
        <taxon>Candidatus Caldarchaeales</taxon>
        <taxon>Candidatus Caldarchaeaceae</taxon>
        <taxon>Candidatus Caldarchaeum</taxon>
    </lineage>
</organism>
<dbReference type="GO" id="GO:0006493">
    <property type="term" value="P:protein O-linked glycosylation"/>
    <property type="evidence" value="ECO:0007669"/>
    <property type="project" value="InterPro"/>
</dbReference>
<evidence type="ECO:0000256" key="3">
    <source>
        <dbReference type="ARBA" id="ARBA00022676"/>
    </source>
</evidence>
<comment type="caution">
    <text evidence="11">The sequence shown here is derived from an EMBL/GenBank/DDBJ whole genome shotgun (WGS) entry which is preliminary data.</text>
</comment>
<keyword evidence="7 8" id="KW-0472">Membrane</keyword>
<evidence type="ECO:0000256" key="1">
    <source>
        <dbReference type="ARBA" id="ARBA00004651"/>
    </source>
</evidence>
<feature type="transmembrane region" description="Helical" evidence="8">
    <location>
        <begin position="133"/>
        <end position="155"/>
    </location>
</feature>
<feature type="domain" description="ArnT-like N-terminal" evidence="9">
    <location>
        <begin position="61"/>
        <end position="212"/>
    </location>
</feature>
<keyword evidence="2" id="KW-1003">Cell membrane</keyword>
<dbReference type="AlphaFoldDB" id="A0A7C4I3Z3"/>
<dbReference type="EMBL" id="DTAD01000065">
    <property type="protein sequence ID" value="HGN90673.1"/>
    <property type="molecule type" value="Genomic_DNA"/>
</dbReference>
<feature type="transmembrane region" description="Helical" evidence="8">
    <location>
        <begin position="24"/>
        <end position="40"/>
    </location>
</feature>
<evidence type="ECO:0000256" key="2">
    <source>
        <dbReference type="ARBA" id="ARBA00022475"/>
    </source>
</evidence>
<accession>A0A7C4I3Z3</accession>
<evidence type="ECO:0000256" key="6">
    <source>
        <dbReference type="ARBA" id="ARBA00022989"/>
    </source>
</evidence>
<feature type="transmembrane region" description="Helical" evidence="8">
    <location>
        <begin position="194"/>
        <end position="211"/>
    </location>
</feature>
<protein>
    <submittedName>
        <fullName evidence="11">Phospholipid carrier-dependent glycosyltransferase</fullName>
    </submittedName>
</protein>
<dbReference type="PANTHER" id="PTHR33908:SF11">
    <property type="entry name" value="MEMBRANE PROTEIN"/>
    <property type="match status" value="1"/>
</dbReference>
<reference evidence="11" key="1">
    <citation type="journal article" date="2020" name="mSystems">
        <title>Genome- and Community-Level Interaction Insights into Carbon Utilization and Element Cycling Functions of Hydrothermarchaeota in Hydrothermal Sediment.</title>
        <authorList>
            <person name="Zhou Z."/>
            <person name="Liu Y."/>
            <person name="Xu W."/>
            <person name="Pan J."/>
            <person name="Luo Z.H."/>
            <person name="Li M."/>
        </authorList>
    </citation>
    <scope>NUCLEOTIDE SEQUENCE [LARGE SCALE GENOMIC DNA]</scope>
    <source>
        <strain evidence="11">SpSt-613</strain>
        <strain evidence="10">SpSt-669</strain>
    </source>
</reference>
<feature type="transmembrane region" description="Helical" evidence="8">
    <location>
        <begin position="161"/>
        <end position="187"/>
    </location>
</feature>
<evidence type="ECO:0000313" key="10">
    <source>
        <dbReference type="EMBL" id="HGL41101.1"/>
    </source>
</evidence>
<dbReference type="EMBL" id="DTCM01000071">
    <property type="protein sequence ID" value="HGL41101.1"/>
    <property type="molecule type" value="Genomic_DNA"/>
</dbReference>
<comment type="subcellular location">
    <subcellularLocation>
        <location evidence="1">Cell membrane</location>
        <topology evidence="1">Multi-pass membrane protein</topology>
    </subcellularLocation>
</comment>
<keyword evidence="6 8" id="KW-1133">Transmembrane helix</keyword>
<gene>
    <name evidence="11" type="ORF">ENT82_06075</name>
    <name evidence="10" type="ORF">ENU43_05510</name>
</gene>